<organism evidence="2 3">
    <name type="scientific">Lactuca virosa</name>
    <dbReference type="NCBI Taxonomy" id="75947"/>
    <lineage>
        <taxon>Eukaryota</taxon>
        <taxon>Viridiplantae</taxon>
        <taxon>Streptophyta</taxon>
        <taxon>Embryophyta</taxon>
        <taxon>Tracheophyta</taxon>
        <taxon>Spermatophyta</taxon>
        <taxon>Magnoliopsida</taxon>
        <taxon>eudicotyledons</taxon>
        <taxon>Gunneridae</taxon>
        <taxon>Pentapetalae</taxon>
        <taxon>asterids</taxon>
        <taxon>campanulids</taxon>
        <taxon>Asterales</taxon>
        <taxon>Asteraceae</taxon>
        <taxon>Cichorioideae</taxon>
        <taxon>Cichorieae</taxon>
        <taxon>Lactucinae</taxon>
        <taxon>Lactuca</taxon>
    </lineage>
</organism>
<evidence type="ECO:0000256" key="1">
    <source>
        <dbReference type="SAM" id="MobiDB-lite"/>
    </source>
</evidence>
<feature type="region of interest" description="Disordered" evidence="1">
    <location>
        <begin position="1"/>
        <end position="21"/>
    </location>
</feature>
<dbReference type="AlphaFoldDB" id="A0AAU9MA45"/>
<sequence>MSSAEPNQPNDSNIVNDTANSAVNYNEKQMKFKSPMWRHFTYEDVNGTIMDVCCVIDGDDLHSDEDDEGIEGGYSNVKE</sequence>
<gene>
    <name evidence="2" type="ORF">LVIROSA_LOCUS11200</name>
</gene>
<accession>A0AAU9MA45</accession>
<keyword evidence="3" id="KW-1185">Reference proteome</keyword>
<dbReference type="EMBL" id="CAKMRJ010001206">
    <property type="protein sequence ID" value="CAH1423951.1"/>
    <property type="molecule type" value="Genomic_DNA"/>
</dbReference>
<protein>
    <submittedName>
        <fullName evidence="2">Uncharacterized protein</fullName>
    </submittedName>
</protein>
<dbReference type="Proteomes" id="UP001157418">
    <property type="component" value="Unassembled WGS sequence"/>
</dbReference>
<name>A0AAU9MA45_9ASTR</name>
<evidence type="ECO:0000313" key="3">
    <source>
        <dbReference type="Proteomes" id="UP001157418"/>
    </source>
</evidence>
<comment type="caution">
    <text evidence="2">The sequence shown here is derived from an EMBL/GenBank/DDBJ whole genome shotgun (WGS) entry which is preliminary data.</text>
</comment>
<evidence type="ECO:0000313" key="2">
    <source>
        <dbReference type="EMBL" id="CAH1423951.1"/>
    </source>
</evidence>
<proteinExistence type="predicted"/>
<reference evidence="2 3" key="1">
    <citation type="submission" date="2022-01" db="EMBL/GenBank/DDBJ databases">
        <authorList>
            <person name="Xiong W."/>
            <person name="Schranz E."/>
        </authorList>
    </citation>
    <scope>NUCLEOTIDE SEQUENCE [LARGE SCALE GENOMIC DNA]</scope>
</reference>
<feature type="region of interest" description="Disordered" evidence="1">
    <location>
        <begin position="60"/>
        <end position="79"/>
    </location>
</feature>